<dbReference type="AlphaFoldDB" id="A0A6G0YMJ5"/>
<gene>
    <name evidence="2" type="ORF">FWK35_00010503</name>
</gene>
<dbReference type="Pfam" id="PF05699">
    <property type="entry name" value="Dimer_Tnp_hAT"/>
    <property type="match status" value="1"/>
</dbReference>
<dbReference type="GO" id="GO:0046983">
    <property type="term" value="F:protein dimerization activity"/>
    <property type="evidence" value="ECO:0007669"/>
    <property type="project" value="InterPro"/>
</dbReference>
<keyword evidence="3" id="KW-1185">Reference proteome</keyword>
<evidence type="ECO:0000313" key="3">
    <source>
        <dbReference type="Proteomes" id="UP000478052"/>
    </source>
</evidence>
<accession>A0A6G0YMJ5</accession>
<reference evidence="2 3" key="1">
    <citation type="submission" date="2019-08" db="EMBL/GenBank/DDBJ databases">
        <title>Whole genome of Aphis craccivora.</title>
        <authorList>
            <person name="Voronova N.V."/>
            <person name="Shulinski R.S."/>
            <person name="Bandarenka Y.V."/>
            <person name="Zhorov D.G."/>
            <person name="Warner D."/>
        </authorList>
    </citation>
    <scope>NUCLEOTIDE SEQUENCE [LARGE SCALE GENOMIC DNA]</scope>
    <source>
        <strain evidence="2">180601</strain>
        <tissue evidence="2">Whole Body</tissue>
    </source>
</reference>
<dbReference type="EMBL" id="VUJU01003207">
    <property type="protein sequence ID" value="KAF0758767.1"/>
    <property type="molecule type" value="Genomic_DNA"/>
</dbReference>
<evidence type="ECO:0000313" key="2">
    <source>
        <dbReference type="EMBL" id="KAF0758767.1"/>
    </source>
</evidence>
<dbReference type="InterPro" id="IPR052958">
    <property type="entry name" value="IFN-induced_PKR_regulator"/>
</dbReference>
<dbReference type="PANTHER" id="PTHR46289">
    <property type="entry name" value="52 KDA REPRESSOR OF THE INHIBITOR OF THE PROTEIN KINASE-LIKE PROTEIN-RELATED"/>
    <property type="match status" value="1"/>
</dbReference>
<proteinExistence type="predicted"/>
<comment type="caution">
    <text evidence="2">The sequence shown here is derived from an EMBL/GenBank/DDBJ whole genome shotgun (WGS) entry which is preliminary data.</text>
</comment>
<dbReference type="PANTHER" id="PTHR46289:SF14">
    <property type="entry name" value="DUF4371 DOMAIN-CONTAINING PROTEIN"/>
    <property type="match status" value="1"/>
</dbReference>
<sequence>TLPVSTSTPERMFSSLKRIKTYLRNSMSEKRLNGLAMLAIHNDITLSNEEVIDELAKKPRNLDIIL</sequence>
<feature type="non-terminal residue" evidence="2">
    <location>
        <position position="1"/>
    </location>
</feature>
<evidence type="ECO:0000259" key="1">
    <source>
        <dbReference type="Pfam" id="PF05699"/>
    </source>
</evidence>
<dbReference type="Proteomes" id="UP000478052">
    <property type="component" value="Unassembled WGS sequence"/>
</dbReference>
<organism evidence="2 3">
    <name type="scientific">Aphis craccivora</name>
    <name type="common">Cowpea aphid</name>
    <dbReference type="NCBI Taxonomy" id="307492"/>
    <lineage>
        <taxon>Eukaryota</taxon>
        <taxon>Metazoa</taxon>
        <taxon>Ecdysozoa</taxon>
        <taxon>Arthropoda</taxon>
        <taxon>Hexapoda</taxon>
        <taxon>Insecta</taxon>
        <taxon>Pterygota</taxon>
        <taxon>Neoptera</taxon>
        <taxon>Paraneoptera</taxon>
        <taxon>Hemiptera</taxon>
        <taxon>Sternorrhyncha</taxon>
        <taxon>Aphidomorpha</taxon>
        <taxon>Aphidoidea</taxon>
        <taxon>Aphididae</taxon>
        <taxon>Aphidini</taxon>
        <taxon>Aphis</taxon>
        <taxon>Aphis</taxon>
    </lineage>
</organism>
<feature type="domain" description="HAT C-terminal dimerisation" evidence="1">
    <location>
        <begin position="1"/>
        <end position="43"/>
    </location>
</feature>
<dbReference type="InterPro" id="IPR008906">
    <property type="entry name" value="HATC_C_dom"/>
</dbReference>
<dbReference type="OrthoDB" id="6621209at2759"/>
<name>A0A6G0YMJ5_APHCR</name>
<protein>
    <submittedName>
        <fullName evidence="2">52 kDa repressor of the inhibitor of the protein kinase-like</fullName>
    </submittedName>
</protein>